<evidence type="ECO:0000313" key="3">
    <source>
        <dbReference type="Proteomes" id="UP000199662"/>
    </source>
</evidence>
<protein>
    <recommendedName>
        <fullName evidence="4">DUF1795 domain-containing protein</fullName>
    </recommendedName>
</protein>
<reference evidence="2 3" key="1">
    <citation type="submission" date="2016-10" db="EMBL/GenBank/DDBJ databases">
        <authorList>
            <person name="de Groot N.N."/>
        </authorList>
    </citation>
    <scope>NUCLEOTIDE SEQUENCE [LARGE SCALE GENOMIC DNA]</scope>
    <source>
        <strain evidence="2 3">DSM 2179</strain>
    </source>
</reference>
<keyword evidence="3" id="KW-1185">Reference proteome</keyword>
<feature type="chain" id="PRO_5011674286" description="DUF1795 domain-containing protein" evidence="1">
    <location>
        <begin position="24"/>
        <end position="198"/>
    </location>
</feature>
<evidence type="ECO:0000313" key="2">
    <source>
        <dbReference type="EMBL" id="SEI94405.1"/>
    </source>
</evidence>
<dbReference type="RefSeq" id="WP_091828754.1">
    <property type="nucleotide sequence ID" value="NZ_FNZK01000002.1"/>
</dbReference>
<dbReference type="InterPro" id="IPR036020">
    <property type="entry name" value="WW_dom_sf"/>
</dbReference>
<proteinExistence type="predicted"/>
<dbReference type="Proteomes" id="UP000199662">
    <property type="component" value="Unassembled WGS sequence"/>
</dbReference>
<feature type="signal peptide" evidence="1">
    <location>
        <begin position="1"/>
        <end position="23"/>
    </location>
</feature>
<sequence length="198" mass="22221">MKHKFFYTGIVLALVLFSSVASATKLPPNWQFAYKDNGAIFYFDTNTLHTIETTHIDDDPADDDATVNTTDTTAATTATTSATSSIAAAITTVDTATDEDDNIIGVKMKTVLSSTLLQELIDAYKNQYDTTSWFRINYCTSYNIYNRTDKTLLTKNVRFFDANNNLMLTINKETKSTVSSNSVQSKIYDNIFNWMDEN</sequence>
<organism evidence="2 3">
    <name type="scientific">Propionispira arboris</name>
    <dbReference type="NCBI Taxonomy" id="84035"/>
    <lineage>
        <taxon>Bacteria</taxon>
        <taxon>Bacillati</taxon>
        <taxon>Bacillota</taxon>
        <taxon>Negativicutes</taxon>
        <taxon>Selenomonadales</taxon>
        <taxon>Selenomonadaceae</taxon>
        <taxon>Propionispira</taxon>
    </lineage>
</organism>
<dbReference type="EMBL" id="FNZK01000002">
    <property type="protein sequence ID" value="SEI94405.1"/>
    <property type="molecule type" value="Genomic_DNA"/>
</dbReference>
<dbReference type="AlphaFoldDB" id="A0A1H6V2C1"/>
<accession>A0A1H6V2C1</accession>
<keyword evidence="1" id="KW-0732">Signal</keyword>
<evidence type="ECO:0000256" key="1">
    <source>
        <dbReference type="SAM" id="SignalP"/>
    </source>
</evidence>
<gene>
    <name evidence="2" type="ORF">SAMN05660742_10219</name>
</gene>
<evidence type="ECO:0008006" key="4">
    <source>
        <dbReference type="Google" id="ProtNLM"/>
    </source>
</evidence>
<dbReference type="SUPFAM" id="SSF51045">
    <property type="entry name" value="WW domain"/>
    <property type="match status" value="1"/>
</dbReference>
<name>A0A1H6V2C1_9FIRM</name>